<dbReference type="InterPro" id="IPR015853">
    <property type="entry name" value="ABC_transpr_FbpC"/>
</dbReference>
<reference evidence="8 9" key="1">
    <citation type="submission" date="2016-06" db="EMBL/GenBank/DDBJ databases">
        <title>Microsymbionts genomes from the relict species Vavilovia formosa.</title>
        <authorList>
            <person name="Chirak E."/>
            <person name="Kimeklis A."/>
            <person name="Andronov E."/>
        </authorList>
    </citation>
    <scope>NUCLEOTIDE SEQUENCE [LARGE SCALE GENOMIC DNA]</scope>
    <source>
        <strain evidence="8 9">Vaf10</strain>
        <plasmid evidence="9">Plasmid unnamed5</plasmid>
    </source>
</reference>
<dbReference type="PROSITE" id="PS50893">
    <property type="entry name" value="ABC_TRANSPORTER_2"/>
    <property type="match status" value="1"/>
</dbReference>
<keyword evidence="6" id="KW-0472">Membrane</keyword>
<keyword evidence="3" id="KW-0813">Transport</keyword>
<dbReference type="InterPro" id="IPR003439">
    <property type="entry name" value="ABC_transporter-like_ATP-bd"/>
</dbReference>
<evidence type="ECO:0000313" key="9">
    <source>
        <dbReference type="Proteomes" id="UP000092691"/>
    </source>
</evidence>
<geneLocation type="plasmid" evidence="8 9">
    <name>unnamed5</name>
</geneLocation>
<dbReference type="PANTHER" id="PTHR43875">
    <property type="entry name" value="MALTODEXTRIN IMPORT ATP-BINDING PROTEIN MSMX"/>
    <property type="match status" value="1"/>
</dbReference>
<dbReference type="GO" id="GO:0055052">
    <property type="term" value="C:ATP-binding cassette (ABC) transporter complex, substrate-binding subunit-containing"/>
    <property type="evidence" value="ECO:0007669"/>
    <property type="project" value="TreeGrafter"/>
</dbReference>
<sequence length="365" mass="39229">MLELRNAAKMVGADYHIYPTDLVLERGTLNVLLGPTLAGKTSLMRLMAGLDRPTGGSIHFGGIDVTGMPVQKRNVAMVYQQFINYPALTVYDNIASPMRISGKDAATIDSEVRKAAELLKLTPYLDRTPLNLSGGQQQRTALARALVKNASLVLMDEPLANLDYKLREELREELPKIFAQSGAIFVYATTEPSEALLLGGNTATLNQGRVTQFGPTIEVYRRPVDLATAGIFADPPLNALDVTKSGNVFTRPSGVTISVPSHLAIVPDGPVTIAFHPHHLGLAPQTGDAARLQARTLVSEITGSESFVHLEYDGVRWVMLAHGIHDIDPDMEVEAFLDTRHLMAFGSDGRAIAAAGRATAAAGKA</sequence>
<dbReference type="RefSeq" id="WP_065284834.1">
    <property type="nucleotide sequence ID" value="NZ_CP016293.1"/>
</dbReference>
<comment type="similarity">
    <text evidence="2">Belongs to the ABC transporter superfamily.</text>
</comment>
<dbReference type="CDD" id="cd03259">
    <property type="entry name" value="ABC_Carb_Solutes_like"/>
    <property type="match status" value="1"/>
</dbReference>
<dbReference type="AlphaFoldDB" id="A0A1B1CPR7"/>
<proteinExistence type="inferred from homology"/>
<keyword evidence="5" id="KW-0997">Cell inner membrane</keyword>
<dbReference type="InterPro" id="IPR027417">
    <property type="entry name" value="P-loop_NTPase"/>
</dbReference>
<evidence type="ECO:0000256" key="1">
    <source>
        <dbReference type="ARBA" id="ARBA00004417"/>
    </source>
</evidence>
<feature type="domain" description="ABC transporter" evidence="7">
    <location>
        <begin position="2"/>
        <end position="232"/>
    </location>
</feature>
<keyword evidence="8" id="KW-0614">Plasmid</keyword>
<dbReference type="EMBL" id="CP016293">
    <property type="protein sequence ID" value="ANP91754.1"/>
    <property type="molecule type" value="Genomic_DNA"/>
</dbReference>
<dbReference type="Proteomes" id="UP000092691">
    <property type="component" value="Plasmid unnamed5"/>
</dbReference>
<dbReference type="InterPro" id="IPR047641">
    <property type="entry name" value="ABC_transpr_MalK/UgpC-like"/>
</dbReference>
<protein>
    <submittedName>
        <fullName evidence="8">ABC transporter ATP-binding protein</fullName>
    </submittedName>
</protein>
<dbReference type="Pfam" id="PF00005">
    <property type="entry name" value="ABC_tran"/>
    <property type="match status" value="1"/>
</dbReference>
<evidence type="ECO:0000313" key="8">
    <source>
        <dbReference type="EMBL" id="ANP91754.1"/>
    </source>
</evidence>
<dbReference type="GO" id="GO:0015408">
    <property type="term" value="F:ABC-type ferric iron transporter activity"/>
    <property type="evidence" value="ECO:0007669"/>
    <property type="project" value="InterPro"/>
</dbReference>
<dbReference type="GO" id="GO:0005524">
    <property type="term" value="F:ATP binding"/>
    <property type="evidence" value="ECO:0007669"/>
    <property type="project" value="UniProtKB-KW"/>
</dbReference>
<evidence type="ECO:0000256" key="3">
    <source>
        <dbReference type="ARBA" id="ARBA00022448"/>
    </source>
</evidence>
<gene>
    <name evidence="8" type="ORF">BA011_38615</name>
</gene>
<dbReference type="SUPFAM" id="SSF50331">
    <property type="entry name" value="MOP-like"/>
    <property type="match status" value="1"/>
</dbReference>
<evidence type="ECO:0000256" key="6">
    <source>
        <dbReference type="ARBA" id="ARBA00023136"/>
    </source>
</evidence>
<evidence type="ECO:0000259" key="7">
    <source>
        <dbReference type="PROSITE" id="PS50893"/>
    </source>
</evidence>
<accession>A0A1B1CPR7</accession>
<name>A0A1B1CPR7_RHILE</name>
<comment type="subcellular location">
    <subcellularLocation>
        <location evidence="1">Cell inner membrane</location>
        <topology evidence="1">Peripheral membrane protein</topology>
    </subcellularLocation>
</comment>
<dbReference type="Gene3D" id="3.40.50.300">
    <property type="entry name" value="P-loop containing nucleotide triphosphate hydrolases"/>
    <property type="match status" value="1"/>
</dbReference>
<dbReference type="PANTHER" id="PTHR43875:SF1">
    <property type="entry name" value="OSMOPROTECTIVE COMPOUNDS UPTAKE ATP-BINDING PROTEIN GGTA"/>
    <property type="match status" value="1"/>
</dbReference>
<keyword evidence="4" id="KW-1003">Cell membrane</keyword>
<dbReference type="SUPFAM" id="SSF52540">
    <property type="entry name" value="P-loop containing nucleoside triphosphate hydrolases"/>
    <property type="match status" value="1"/>
</dbReference>
<dbReference type="OrthoDB" id="9802264at2"/>
<keyword evidence="8" id="KW-0547">Nucleotide-binding</keyword>
<evidence type="ECO:0000256" key="4">
    <source>
        <dbReference type="ARBA" id="ARBA00022475"/>
    </source>
</evidence>
<organism evidence="8 9">
    <name type="scientific">Rhizobium leguminosarum</name>
    <dbReference type="NCBI Taxonomy" id="384"/>
    <lineage>
        <taxon>Bacteria</taxon>
        <taxon>Pseudomonadati</taxon>
        <taxon>Pseudomonadota</taxon>
        <taxon>Alphaproteobacteria</taxon>
        <taxon>Hyphomicrobiales</taxon>
        <taxon>Rhizobiaceae</taxon>
        <taxon>Rhizobium/Agrobacterium group</taxon>
        <taxon>Rhizobium</taxon>
    </lineage>
</organism>
<dbReference type="InterPro" id="IPR008995">
    <property type="entry name" value="Mo/tungstate-bd_C_term_dom"/>
</dbReference>
<keyword evidence="8" id="KW-0067">ATP-binding</keyword>
<evidence type="ECO:0000256" key="2">
    <source>
        <dbReference type="ARBA" id="ARBA00005417"/>
    </source>
</evidence>
<dbReference type="GO" id="GO:0016887">
    <property type="term" value="F:ATP hydrolysis activity"/>
    <property type="evidence" value="ECO:0007669"/>
    <property type="project" value="InterPro"/>
</dbReference>
<evidence type="ECO:0000256" key="5">
    <source>
        <dbReference type="ARBA" id="ARBA00022519"/>
    </source>
</evidence>